<dbReference type="EMBL" id="QLNP01000079">
    <property type="protein sequence ID" value="RAM36966.1"/>
    <property type="molecule type" value="Genomic_DNA"/>
</dbReference>
<dbReference type="EC" id="2.7.13.3" evidence="2"/>
<organism evidence="11 12">
    <name type="scientific">Arthrobacter globiformis</name>
    <dbReference type="NCBI Taxonomy" id="1665"/>
    <lineage>
        <taxon>Bacteria</taxon>
        <taxon>Bacillati</taxon>
        <taxon>Actinomycetota</taxon>
        <taxon>Actinomycetes</taxon>
        <taxon>Micrococcales</taxon>
        <taxon>Micrococcaceae</taxon>
        <taxon>Arthrobacter</taxon>
    </lineage>
</organism>
<evidence type="ECO:0000256" key="2">
    <source>
        <dbReference type="ARBA" id="ARBA00012438"/>
    </source>
</evidence>
<dbReference type="PANTHER" id="PTHR24421:SF10">
    <property type="entry name" value="NITRATE_NITRITE SENSOR PROTEIN NARQ"/>
    <property type="match status" value="1"/>
</dbReference>
<evidence type="ECO:0000256" key="3">
    <source>
        <dbReference type="ARBA" id="ARBA00022553"/>
    </source>
</evidence>
<evidence type="ECO:0000256" key="4">
    <source>
        <dbReference type="ARBA" id="ARBA00022679"/>
    </source>
</evidence>
<dbReference type="Gene3D" id="3.30.565.10">
    <property type="entry name" value="Histidine kinase-like ATPase, C-terminal domain"/>
    <property type="match status" value="1"/>
</dbReference>
<feature type="transmembrane region" description="Helical" evidence="9">
    <location>
        <begin position="158"/>
        <end position="176"/>
    </location>
</feature>
<evidence type="ECO:0000259" key="10">
    <source>
        <dbReference type="Pfam" id="PF07730"/>
    </source>
</evidence>
<proteinExistence type="predicted"/>
<evidence type="ECO:0000256" key="8">
    <source>
        <dbReference type="ARBA" id="ARBA00023012"/>
    </source>
</evidence>
<feature type="transmembrane region" description="Helical" evidence="9">
    <location>
        <begin position="105"/>
        <end position="123"/>
    </location>
</feature>
<comment type="catalytic activity">
    <reaction evidence="1">
        <text>ATP + protein L-histidine = ADP + protein N-phospho-L-histidine.</text>
        <dbReference type="EC" id="2.7.13.3"/>
    </reaction>
</comment>
<dbReference type="InterPro" id="IPR011712">
    <property type="entry name" value="Sig_transdc_His_kin_sub3_dim/P"/>
</dbReference>
<keyword evidence="7" id="KW-0067">ATP-binding</keyword>
<keyword evidence="6" id="KW-0418">Kinase</keyword>
<dbReference type="GO" id="GO:0046983">
    <property type="term" value="F:protein dimerization activity"/>
    <property type="evidence" value="ECO:0007669"/>
    <property type="project" value="InterPro"/>
</dbReference>
<evidence type="ECO:0000313" key="11">
    <source>
        <dbReference type="EMBL" id="RAM36966.1"/>
    </source>
</evidence>
<sequence>MEKSRMAARAKLGPIVQARNAFRFTAFDGVVALAAFILELPPFISAALGALSGTWMPALVYILIGYSALLWRHRAPMKVFILIFLHQGLFAPLFYPDFFSTSTPILGPYIPMTAIPAAVAAVASDFPLRISLPVCIPAIALPLVMAGRGRPFDDPLNLFLETVLVSGGWAFGRFAARSRRQIRMLEEEQLRTESAINRERAHIAAELHDIVSHAVTVMMLHAAGGRRVIESDPGRAARALEVIETVGTEASQELARLLGLLDPSPNATPSDTMRPLSGLDDLANLVATVQSAGVNVLVKVSGHPQRLDASVDHASYRVVQEALTNVSKHAGPGTNVTVDIAWNRDSLTLRICNDAAGKRSARQARTPSGYGLVGLKERVAVAGGNIIWGSANGAYVVEARLPLASP</sequence>
<dbReference type="SUPFAM" id="SSF55874">
    <property type="entry name" value="ATPase domain of HSP90 chaperone/DNA topoisomerase II/histidine kinase"/>
    <property type="match status" value="1"/>
</dbReference>
<keyword evidence="9" id="KW-0812">Transmembrane</keyword>
<dbReference type="Proteomes" id="UP000249166">
    <property type="component" value="Unassembled WGS sequence"/>
</dbReference>
<dbReference type="InterPro" id="IPR050482">
    <property type="entry name" value="Sensor_HK_TwoCompSys"/>
</dbReference>
<evidence type="ECO:0000256" key="7">
    <source>
        <dbReference type="ARBA" id="ARBA00022840"/>
    </source>
</evidence>
<feature type="transmembrane region" description="Helical" evidence="9">
    <location>
        <begin position="21"/>
        <end position="38"/>
    </location>
</feature>
<dbReference type="AlphaFoldDB" id="A0A328HEA4"/>
<feature type="transmembrane region" description="Helical" evidence="9">
    <location>
        <begin position="79"/>
        <end position="99"/>
    </location>
</feature>
<dbReference type="CDD" id="cd16917">
    <property type="entry name" value="HATPase_UhpB-NarQ-NarX-like"/>
    <property type="match status" value="1"/>
</dbReference>
<dbReference type="PANTHER" id="PTHR24421">
    <property type="entry name" value="NITRATE/NITRITE SENSOR PROTEIN NARX-RELATED"/>
    <property type="match status" value="1"/>
</dbReference>
<evidence type="ECO:0000256" key="6">
    <source>
        <dbReference type="ARBA" id="ARBA00022777"/>
    </source>
</evidence>
<dbReference type="GO" id="GO:0005524">
    <property type="term" value="F:ATP binding"/>
    <property type="evidence" value="ECO:0007669"/>
    <property type="project" value="UniProtKB-KW"/>
</dbReference>
<dbReference type="InterPro" id="IPR036890">
    <property type="entry name" value="HATPase_C_sf"/>
</dbReference>
<keyword evidence="9" id="KW-0472">Membrane</keyword>
<feature type="transmembrane region" description="Helical" evidence="9">
    <location>
        <begin position="44"/>
        <end position="67"/>
    </location>
</feature>
<dbReference type="OrthoDB" id="227596at2"/>
<feature type="transmembrane region" description="Helical" evidence="9">
    <location>
        <begin position="130"/>
        <end position="146"/>
    </location>
</feature>
<evidence type="ECO:0000256" key="5">
    <source>
        <dbReference type="ARBA" id="ARBA00022741"/>
    </source>
</evidence>
<dbReference type="Pfam" id="PF07730">
    <property type="entry name" value="HisKA_3"/>
    <property type="match status" value="1"/>
</dbReference>
<evidence type="ECO:0000256" key="9">
    <source>
        <dbReference type="SAM" id="Phobius"/>
    </source>
</evidence>
<comment type="caution">
    <text evidence="11">The sequence shown here is derived from an EMBL/GenBank/DDBJ whole genome shotgun (WGS) entry which is preliminary data.</text>
</comment>
<dbReference type="GO" id="GO:0000155">
    <property type="term" value="F:phosphorelay sensor kinase activity"/>
    <property type="evidence" value="ECO:0007669"/>
    <property type="project" value="InterPro"/>
</dbReference>
<protein>
    <recommendedName>
        <fullName evidence="2">histidine kinase</fullName>
        <ecNumber evidence="2">2.7.13.3</ecNumber>
    </recommendedName>
</protein>
<keyword evidence="5" id="KW-0547">Nucleotide-binding</keyword>
<feature type="domain" description="Signal transduction histidine kinase subgroup 3 dimerisation and phosphoacceptor" evidence="10">
    <location>
        <begin position="199"/>
        <end position="264"/>
    </location>
</feature>
<dbReference type="Gene3D" id="1.20.5.1930">
    <property type="match status" value="1"/>
</dbReference>
<keyword evidence="3" id="KW-0597">Phosphoprotein</keyword>
<name>A0A328HEA4_ARTGO</name>
<reference evidence="11 12" key="1">
    <citation type="submission" date="2018-04" db="EMBL/GenBank/DDBJ databases">
        <title>Bacteria isolated from cave deposits of Manipur.</title>
        <authorList>
            <person name="Sahoo D."/>
            <person name="Sarangthem I."/>
            <person name="Nandeibam J."/>
        </authorList>
    </citation>
    <scope>NUCLEOTIDE SEQUENCE [LARGE SCALE GENOMIC DNA]</scope>
    <source>
        <strain evidence="12">mrc11</strain>
    </source>
</reference>
<keyword evidence="4" id="KW-0808">Transferase</keyword>
<dbReference type="GO" id="GO:0016020">
    <property type="term" value="C:membrane"/>
    <property type="evidence" value="ECO:0007669"/>
    <property type="project" value="InterPro"/>
</dbReference>
<keyword evidence="8" id="KW-0902">Two-component regulatory system</keyword>
<evidence type="ECO:0000256" key="1">
    <source>
        <dbReference type="ARBA" id="ARBA00000085"/>
    </source>
</evidence>
<gene>
    <name evidence="11" type="ORF">DBZ45_12465</name>
</gene>
<keyword evidence="9" id="KW-1133">Transmembrane helix</keyword>
<evidence type="ECO:0000313" key="12">
    <source>
        <dbReference type="Proteomes" id="UP000249166"/>
    </source>
</evidence>
<accession>A0A328HEA4</accession>
<dbReference type="RefSeq" id="WP_111904225.1">
    <property type="nucleotide sequence ID" value="NZ_QLNP01000079.1"/>
</dbReference>